<name>A0A392Q2Z9_9FABA</name>
<dbReference type="AlphaFoldDB" id="A0A392Q2Z9"/>
<comment type="caution">
    <text evidence="1">The sequence shown here is derived from an EMBL/GenBank/DDBJ whole genome shotgun (WGS) entry which is preliminary data.</text>
</comment>
<protein>
    <submittedName>
        <fullName evidence="1">Uncharacterized protein</fullName>
    </submittedName>
</protein>
<evidence type="ECO:0000313" key="1">
    <source>
        <dbReference type="EMBL" id="MCI17946.1"/>
    </source>
</evidence>
<keyword evidence="2" id="KW-1185">Reference proteome</keyword>
<accession>A0A392Q2Z9</accession>
<proteinExistence type="predicted"/>
<organism evidence="1 2">
    <name type="scientific">Trifolium medium</name>
    <dbReference type="NCBI Taxonomy" id="97028"/>
    <lineage>
        <taxon>Eukaryota</taxon>
        <taxon>Viridiplantae</taxon>
        <taxon>Streptophyta</taxon>
        <taxon>Embryophyta</taxon>
        <taxon>Tracheophyta</taxon>
        <taxon>Spermatophyta</taxon>
        <taxon>Magnoliopsida</taxon>
        <taxon>eudicotyledons</taxon>
        <taxon>Gunneridae</taxon>
        <taxon>Pentapetalae</taxon>
        <taxon>rosids</taxon>
        <taxon>fabids</taxon>
        <taxon>Fabales</taxon>
        <taxon>Fabaceae</taxon>
        <taxon>Papilionoideae</taxon>
        <taxon>50 kb inversion clade</taxon>
        <taxon>NPAAA clade</taxon>
        <taxon>Hologalegina</taxon>
        <taxon>IRL clade</taxon>
        <taxon>Trifolieae</taxon>
        <taxon>Trifolium</taxon>
    </lineage>
</organism>
<dbReference type="Proteomes" id="UP000265520">
    <property type="component" value="Unassembled WGS sequence"/>
</dbReference>
<dbReference type="EMBL" id="LXQA010107737">
    <property type="protein sequence ID" value="MCI17946.1"/>
    <property type="molecule type" value="Genomic_DNA"/>
</dbReference>
<sequence length="111" mass="12332">DDLSWEKLKKSLIARYGGRSLYPPSPRAAVILYGPSQFWASFPSLAFLSPISARRSTKSPCSYSLGTTILLYLWTDVFLTTDSAIVAKLLVSSMMSCSSRRAWELSRSCRG</sequence>
<feature type="non-terminal residue" evidence="1">
    <location>
        <position position="1"/>
    </location>
</feature>
<reference evidence="1 2" key="1">
    <citation type="journal article" date="2018" name="Front. Plant Sci.">
        <title>Red Clover (Trifolium pratense) and Zigzag Clover (T. medium) - A Picture of Genomic Similarities and Differences.</title>
        <authorList>
            <person name="Dluhosova J."/>
            <person name="Istvanek J."/>
            <person name="Nedelnik J."/>
            <person name="Repkova J."/>
        </authorList>
    </citation>
    <scope>NUCLEOTIDE SEQUENCE [LARGE SCALE GENOMIC DNA]</scope>
    <source>
        <strain evidence="2">cv. 10/8</strain>
        <tissue evidence="1">Leaf</tissue>
    </source>
</reference>
<evidence type="ECO:0000313" key="2">
    <source>
        <dbReference type="Proteomes" id="UP000265520"/>
    </source>
</evidence>